<reference evidence="1 2" key="1">
    <citation type="submission" date="2020-08" db="EMBL/GenBank/DDBJ databases">
        <title>Genomic Encyclopedia of Type Strains, Phase IV (KMG-IV): sequencing the most valuable type-strain genomes for metagenomic binning, comparative biology and taxonomic classification.</title>
        <authorList>
            <person name="Goeker M."/>
        </authorList>
    </citation>
    <scope>NUCLEOTIDE SEQUENCE [LARGE SCALE GENOMIC DNA]</scope>
    <source>
        <strain evidence="1 2">DSM 29854</strain>
    </source>
</reference>
<organism evidence="1 2">
    <name type="scientific">Rufibacter quisquiliarum</name>
    <dbReference type="NCBI Taxonomy" id="1549639"/>
    <lineage>
        <taxon>Bacteria</taxon>
        <taxon>Pseudomonadati</taxon>
        <taxon>Bacteroidota</taxon>
        <taxon>Cytophagia</taxon>
        <taxon>Cytophagales</taxon>
        <taxon>Hymenobacteraceae</taxon>
        <taxon>Rufibacter</taxon>
    </lineage>
</organism>
<gene>
    <name evidence="1" type="ORF">FHS90_003955</name>
</gene>
<comment type="caution">
    <text evidence="1">The sequence shown here is derived from an EMBL/GenBank/DDBJ whole genome shotgun (WGS) entry which is preliminary data.</text>
</comment>
<dbReference type="Proteomes" id="UP000563094">
    <property type="component" value="Unassembled WGS sequence"/>
</dbReference>
<dbReference type="AlphaFoldDB" id="A0A839GKM9"/>
<keyword evidence="2" id="KW-1185">Reference proteome</keyword>
<accession>A0A839GKM9</accession>
<dbReference type="RefSeq" id="WP_182514180.1">
    <property type="nucleotide sequence ID" value="NZ_JACJIQ010000019.1"/>
</dbReference>
<protein>
    <submittedName>
        <fullName evidence="1">Uncharacterized protein</fullName>
    </submittedName>
</protein>
<evidence type="ECO:0000313" key="1">
    <source>
        <dbReference type="EMBL" id="MBA9079220.1"/>
    </source>
</evidence>
<proteinExistence type="predicted"/>
<dbReference type="EMBL" id="JACJIQ010000019">
    <property type="protein sequence ID" value="MBA9079220.1"/>
    <property type="molecule type" value="Genomic_DNA"/>
</dbReference>
<evidence type="ECO:0000313" key="2">
    <source>
        <dbReference type="Proteomes" id="UP000563094"/>
    </source>
</evidence>
<sequence>METVHQPTPALLETSISHLHQESKNWVQEIELWRNEFSFFQKLLESIAPKAHAVEDKKQIDHFQHLITYFQGELLDQFAHDVRLHENYLQKLGREDSSFQDQPYREQHQKQKEQLAAFALDYRQYRQELFQFAEQYL</sequence>
<name>A0A839GKM9_9BACT</name>